<organism evidence="1 2">
    <name type="scientific">Deinococcus enclensis</name>
    <dbReference type="NCBI Taxonomy" id="1049582"/>
    <lineage>
        <taxon>Bacteria</taxon>
        <taxon>Thermotogati</taxon>
        <taxon>Deinococcota</taxon>
        <taxon>Deinococci</taxon>
        <taxon>Deinococcales</taxon>
        <taxon>Deinococcaceae</taxon>
        <taxon>Deinococcus</taxon>
    </lineage>
</organism>
<comment type="caution">
    <text evidence="1">The sequence shown here is derived from an EMBL/GenBank/DDBJ whole genome shotgun (WGS) entry which is preliminary data.</text>
</comment>
<keyword evidence="2" id="KW-1185">Reference proteome</keyword>
<accession>A0ABT9MFI0</accession>
<name>A0ABT9MFI0_9DEIO</name>
<dbReference type="Proteomes" id="UP001232163">
    <property type="component" value="Unassembled WGS sequence"/>
</dbReference>
<gene>
    <name evidence="1" type="ORF">QO006_002818</name>
</gene>
<evidence type="ECO:0000313" key="2">
    <source>
        <dbReference type="Proteomes" id="UP001232163"/>
    </source>
</evidence>
<evidence type="ECO:0000313" key="1">
    <source>
        <dbReference type="EMBL" id="MDP9765367.1"/>
    </source>
</evidence>
<protein>
    <submittedName>
        <fullName evidence="1">Uncharacterized protein</fullName>
    </submittedName>
</protein>
<reference evidence="1 2" key="1">
    <citation type="submission" date="2023-07" db="EMBL/GenBank/DDBJ databases">
        <title>Genomic Encyclopedia of Type Strains, Phase IV (KMG-IV): sequencing the most valuable type-strain genomes for metagenomic binning, comparative biology and taxonomic classification.</title>
        <authorList>
            <person name="Goeker M."/>
        </authorList>
    </citation>
    <scope>NUCLEOTIDE SEQUENCE [LARGE SCALE GENOMIC DNA]</scope>
    <source>
        <strain evidence="1 2">NIO-1023</strain>
    </source>
</reference>
<sequence length="77" mass="8440">MNHQPEPVTYAQSVSVAVGILLDLHPPGSEVSEAELDRAARMTRGMNPDVIDEQGLACLRRDLRFLGPVLTGRESVR</sequence>
<proteinExistence type="predicted"/>
<dbReference type="EMBL" id="JAURUR010000011">
    <property type="protein sequence ID" value="MDP9765367.1"/>
    <property type="molecule type" value="Genomic_DNA"/>
</dbReference>
<dbReference type="RefSeq" id="WP_307467297.1">
    <property type="nucleotide sequence ID" value="NZ_JAURUR010000011.1"/>
</dbReference>